<dbReference type="SUPFAM" id="SSF64268">
    <property type="entry name" value="PX domain"/>
    <property type="match status" value="1"/>
</dbReference>
<accession>S7Q2R3</accession>
<protein>
    <submittedName>
        <fullName evidence="1">SH3 and PX domain-containing protein 2A</fullName>
    </submittedName>
</protein>
<dbReference type="AlphaFoldDB" id="S7Q2R3"/>
<dbReference type="EMBL" id="KE164114">
    <property type="protein sequence ID" value="EPQ15162.1"/>
    <property type="molecule type" value="Genomic_DNA"/>
</dbReference>
<evidence type="ECO:0000313" key="2">
    <source>
        <dbReference type="Proteomes" id="UP000052978"/>
    </source>
</evidence>
<dbReference type="InterPro" id="IPR036871">
    <property type="entry name" value="PX_dom_sf"/>
</dbReference>
<organism evidence="1 2">
    <name type="scientific">Myotis brandtii</name>
    <name type="common">Brandt's bat</name>
    <dbReference type="NCBI Taxonomy" id="109478"/>
    <lineage>
        <taxon>Eukaryota</taxon>
        <taxon>Metazoa</taxon>
        <taxon>Chordata</taxon>
        <taxon>Craniata</taxon>
        <taxon>Vertebrata</taxon>
        <taxon>Euteleostomi</taxon>
        <taxon>Mammalia</taxon>
        <taxon>Eutheria</taxon>
        <taxon>Laurasiatheria</taxon>
        <taxon>Chiroptera</taxon>
        <taxon>Yangochiroptera</taxon>
        <taxon>Vespertilionidae</taxon>
        <taxon>Myotis</taxon>
    </lineage>
</organism>
<evidence type="ECO:0000313" key="1">
    <source>
        <dbReference type="EMBL" id="EPQ15162.1"/>
    </source>
</evidence>
<reference evidence="1 2" key="1">
    <citation type="journal article" date="2013" name="Nat. Commun.">
        <title>Genome analysis reveals insights into physiology and longevity of the Brandt's bat Myotis brandtii.</title>
        <authorList>
            <person name="Seim I."/>
            <person name="Fang X."/>
            <person name="Xiong Z."/>
            <person name="Lobanov A.V."/>
            <person name="Huang Z."/>
            <person name="Ma S."/>
            <person name="Feng Y."/>
            <person name="Turanov A.A."/>
            <person name="Zhu Y."/>
            <person name="Lenz T.L."/>
            <person name="Gerashchenko M.V."/>
            <person name="Fan D."/>
            <person name="Hee Yim S."/>
            <person name="Yao X."/>
            <person name="Jordan D."/>
            <person name="Xiong Y."/>
            <person name="Ma Y."/>
            <person name="Lyapunov A.N."/>
            <person name="Chen G."/>
            <person name="Kulakova O.I."/>
            <person name="Sun Y."/>
            <person name="Lee S.G."/>
            <person name="Bronson R.T."/>
            <person name="Moskalev A.A."/>
            <person name="Sunyaev S.R."/>
            <person name="Zhang G."/>
            <person name="Krogh A."/>
            <person name="Wang J."/>
            <person name="Gladyshev V.N."/>
        </authorList>
    </citation>
    <scope>NUCLEOTIDE SEQUENCE [LARGE SCALE GENOMIC DNA]</scope>
</reference>
<proteinExistence type="predicted"/>
<keyword evidence="2" id="KW-1185">Reference proteome</keyword>
<name>S7Q2R3_MYOBR</name>
<dbReference type="Proteomes" id="UP000052978">
    <property type="component" value="Unassembled WGS sequence"/>
</dbReference>
<gene>
    <name evidence="1" type="ORF">D623_10025885</name>
</gene>
<dbReference type="Gene3D" id="3.30.1520.10">
    <property type="entry name" value="Phox-like domain"/>
    <property type="match status" value="1"/>
</dbReference>
<sequence>MTFISATTHKKALSVDLLAGLGILREAEREEAVLVAESVYIINVTWSDSTSQTIYRRYSKFFDLQIIKKKKKKEEEEEEEEEEKKHK</sequence>
<dbReference type="GO" id="GO:0035091">
    <property type="term" value="F:phosphatidylinositol binding"/>
    <property type="evidence" value="ECO:0007669"/>
    <property type="project" value="InterPro"/>
</dbReference>